<evidence type="ECO:0000256" key="3">
    <source>
        <dbReference type="ARBA" id="ARBA00022630"/>
    </source>
</evidence>
<keyword evidence="3" id="KW-0285">Flavoprotein</keyword>
<dbReference type="PANTHER" id="PTHR42784:SF1">
    <property type="entry name" value="PYRANOSE 2-OXIDASE"/>
    <property type="match status" value="1"/>
</dbReference>
<dbReference type="InterPro" id="IPR036188">
    <property type="entry name" value="FAD/NAD-bd_sf"/>
</dbReference>
<evidence type="ECO:0000313" key="10">
    <source>
        <dbReference type="Proteomes" id="UP000692816"/>
    </source>
</evidence>
<dbReference type="InterPro" id="IPR007867">
    <property type="entry name" value="GMC_OxRtase_C"/>
</dbReference>
<evidence type="ECO:0000256" key="5">
    <source>
        <dbReference type="ARBA" id="ARBA00023002"/>
    </source>
</evidence>
<name>A0ABS3MN82_9BRAD</name>
<accession>A0ABS3MN82</accession>
<protein>
    <submittedName>
        <fullName evidence="9">GMC family oxidoreductase</fullName>
    </submittedName>
</protein>
<feature type="domain" description="Glucose-methanol-choline oxidoreductase C-terminal" evidence="8">
    <location>
        <begin position="460"/>
        <end position="582"/>
    </location>
</feature>
<evidence type="ECO:0000259" key="6">
    <source>
        <dbReference type="Pfam" id="PF00732"/>
    </source>
</evidence>
<feature type="domain" description="Glucose-methanol-choline oxidoreductase N-terminal" evidence="6">
    <location>
        <begin position="207"/>
        <end position="345"/>
    </location>
</feature>
<comment type="cofactor">
    <cofactor evidence="1">
        <name>FAD</name>
        <dbReference type="ChEBI" id="CHEBI:57692"/>
    </cofactor>
</comment>
<dbReference type="EMBL" id="JAGEPA010000001">
    <property type="protein sequence ID" value="MBO1432948.1"/>
    <property type="molecule type" value="Genomic_DNA"/>
</dbReference>
<dbReference type="InterPro" id="IPR051473">
    <property type="entry name" value="P2Ox-like"/>
</dbReference>
<evidence type="ECO:0000256" key="2">
    <source>
        <dbReference type="ARBA" id="ARBA00010790"/>
    </source>
</evidence>
<dbReference type="Pfam" id="PF00732">
    <property type="entry name" value="GMC_oxred_N"/>
    <property type="match status" value="1"/>
</dbReference>
<comment type="similarity">
    <text evidence="2">Belongs to the GMC oxidoreductase family.</text>
</comment>
<dbReference type="RefSeq" id="WP_207835275.1">
    <property type="nucleotide sequence ID" value="NZ_CP088282.1"/>
</dbReference>
<feature type="domain" description="FAD dependent oxidoreductase" evidence="7">
    <location>
        <begin position="11"/>
        <end position="63"/>
    </location>
</feature>
<keyword evidence="4" id="KW-0274">FAD</keyword>
<dbReference type="SUPFAM" id="SSF51905">
    <property type="entry name" value="FAD/NAD(P)-binding domain"/>
    <property type="match status" value="1"/>
</dbReference>
<dbReference type="Proteomes" id="UP000692816">
    <property type="component" value="Unassembled WGS sequence"/>
</dbReference>
<dbReference type="Pfam" id="PF01266">
    <property type="entry name" value="DAO"/>
    <property type="match status" value="1"/>
</dbReference>
<gene>
    <name evidence="9" type="ORF">J4P68_27240</name>
</gene>
<comment type="caution">
    <text evidence="9">The sequence shown here is derived from an EMBL/GenBank/DDBJ whole genome shotgun (WGS) entry which is preliminary data.</text>
</comment>
<dbReference type="PANTHER" id="PTHR42784">
    <property type="entry name" value="PYRANOSE 2-OXIDASE"/>
    <property type="match status" value="1"/>
</dbReference>
<keyword evidence="10" id="KW-1185">Reference proteome</keyword>
<evidence type="ECO:0000313" key="9">
    <source>
        <dbReference type="EMBL" id="MBO1432948.1"/>
    </source>
</evidence>
<evidence type="ECO:0000256" key="4">
    <source>
        <dbReference type="ARBA" id="ARBA00022827"/>
    </source>
</evidence>
<evidence type="ECO:0000259" key="7">
    <source>
        <dbReference type="Pfam" id="PF01266"/>
    </source>
</evidence>
<organism evidence="9 10">
    <name type="scientific">Bradyrhizobium quebecense</name>
    <dbReference type="NCBI Taxonomy" id="2748629"/>
    <lineage>
        <taxon>Bacteria</taxon>
        <taxon>Pseudomonadati</taxon>
        <taxon>Pseudomonadota</taxon>
        <taxon>Alphaproteobacteria</taxon>
        <taxon>Hyphomicrobiales</taxon>
        <taxon>Nitrobacteraceae</taxon>
        <taxon>Bradyrhizobium</taxon>
    </lineage>
</organism>
<proteinExistence type="inferred from homology"/>
<dbReference type="InterPro" id="IPR006076">
    <property type="entry name" value="FAD-dep_OxRdtase"/>
</dbReference>
<dbReference type="Gene3D" id="3.50.50.60">
    <property type="entry name" value="FAD/NAD(P)-binding domain"/>
    <property type="match status" value="2"/>
</dbReference>
<sequence>MQTNLAEPDFDVIIVGSGIAGALAAYRLAQSNVRVLIIEAGGVPSESLGRYALVRSYIESPPKATDSPFCGDNILATQPDPRAPTLGKDYFDYPSPYSGDTFVSFYERLVGGSTWHWQGIYVRMVPNDFHMNKLYGKGVDWPINYDDLNRWYGEAEREMGVAGDPEQRRDDYRNRTYKIKYPMPALDPSYLDRQVAKAVPRMAAVSGIPLHVDTVPHAINSRKYDGRPPCQGYTSCVPLCPIKARYEGIFHVEKAMTAGAVLRTQSVVTKLALDSSGKRVTGVYYRRWQWNDTDKRRYKLDADDRFLSAKVVVLAANAIENTMILLRSDAANSSKTVGCYLMDHPIKQSYGLAVEPLYPFRGPQTTSQIETLRDTKHRKDFAGFKTSIKNDGWGSNATGAPRGGKVAAQKEAEDWHPGTILDLVQNWGYFGETLKKTLAHNAVRMLTLNSACEQLPIKGNAVTQSSKSDDLELKRPLINYQVDDPDHYVRNAFRKIVEVHKSVFDAMGITRYKLQLDDDGKPLTFGGSGHIMGTTRMGDKPDQSVVDKNCCTHDHPNLFILGSSVFPTSSTANPTSTIAALALRAVDPIKAKLRSG</sequence>
<dbReference type="Pfam" id="PF05199">
    <property type="entry name" value="GMC_oxred_C"/>
    <property type="match status" value="1"/>
</dbReference>
<dbReference type="InterPro" id="IPR000172">
    <property type="entry name" value="GMC_OxRdtase_N"/>
</dbReference>
<evidence type="ECO:0000259" key="8">
    <source>
        <dbReference type="Pfam" id="PF05199"/>
    </source>
</evidence>
<reference evidence="9" key="1">
    <citation type="journal article" date="2021" name="Int. J. Syst. Evol. Microbiol.">
        <title>Bradyrhizobium septentrionale sp. nov. (sv. septentrionale) and Bradyrhizobium quebecense sp. nov. (sv. septentrionale) associated with legumes native to Canada possess rearranged symbiosis genes and numerous insertion sequences.</title>
        <authorList>
            <person name="Bromfield E.S.P."/>
            <person name="Cloutier S."/>
        </authorList>
    </citation>
    <scope>NUCLEOTIDE SEQUENCE</scope>
    <source>
        <strain evidence="9">12S5</strain>
    </source>
</reference>
<evidence type="ECO:0000256" key="1">
    <source>
        <dbReference type="ARBA" id="ARBA00001974"/>
    </source>
</evidence>
<keyword evidence="5" id="KW-0560">Oxidoreductase</keyword>